<dbReference type="Proteomes" id="UP001500827">
    <property type="component" value="Unassembled WGS sequence"/>
</dbReference>
<keyword evidence="3" id="KW-1185">Reference proteome</keyword>
<dbReference type="InterPro" id="IPR011008">
    <property type="entry name" value="Dimeric_a/b-barrel"/>
</dbReference>
<evidence type="ECO:0000259" key="1">
    <source>
        <dbReference type="Pfam" id="PF07045"/>
    </source>
</evidence>
<proteinExistence type="predicted"/>
<reference evidence="3" key="1">
    <citation type="journal article" date="2019" name="Int. J. Syst. Evol. Microbiol.">
        <title>The Global Catalogue of Microorganisms (GCM) 10K type strain sequencing project: providing services to taxonomists for standard genome sequencing and annotation.</title>
        <authorList>
            <consortium name="The Broad Institute Genomics Platform"/>
            <consortium name="The Broad Institute Genome Sequencing Center for Infectious Disease"/>
            <person name="Wu L."/>
            <person name="Ma J."/>
        </authorList>
    </citation>
    <scope>NUCLEOTIDE SEQUENCE [LARGE SCALE GENOMIC DNA]</scope>
    <source>
        <strain evidence="3">JCM 17543</strain>
    </source>
</reference>
<name>A0ABP7LPK7_9SPHN</name>
<evidence type="ECO:0000313" key="3">
    <source>
        <dbReference type="Proteomes" id="UP001500827"/>
    </source>
</evidence>
<gene>
    <name evidence="2" type="ORF">GCM10022276_22760</name>
</gene>
<evidence type="ECO:0000313" key="2">
    <source>
        <dbReference type="EMBL" id="GAA3903559.1"/>
    </source>
</evidence>
<dbReference type="SUPFAM" id="SSF54909">
    <property type="entry name" value="Dimeric alpha+beta barrel"/>
    <property type="match status" value="1"/>
</dbReference>
<accession>A0ABP7LPK7</accession>
<sequence>MPTFQNLIPKSVEGAPPIGRIVNIEFPSFEAAETFETSPEALAAGEIRHRTATSRIFVVEGWKPHRRDP</sequence>
<dbReference type="Gene3D" id="3.30.70.100">
    <property type="match status" value="1"/>
</dbReference>
<comment type="caution">
    <text evidence="2">The sequence shown here is derived from an EMBL/GenBank/DDBJ whole genome shotgun (WGS) entry which is preliminary data.</text>
</comment>
<dbReference type="Pfam" id="PF07045">
    <property type="entry name" value="DUF1330"/>
    <property type="match status" value="1"/>
</dbReference>
<protein>
    <recommendedName>
        <fullName evidence="1">DUF1330 domain-containing protein</fullName>
    </recommendedName>
</protein>
<dbReference type="EMBL" id="BAABBM010000001">
    <property type="protein sequence ID" value="GAA3903559.1"/>
    <property type="molecule type" value="Genomic_DNA"/>
</dbReference>
<organism evidence="2 3">
    <name type="scientific">Sphingomonas limnosediminicola</name>
    <dbReference type="NCBI Taxonomy" id="940133"/>
    <lineage>
        <taxon>Bacteria</taxon>
        <taxon>Pseudomonadati</taxon>
        <taxon>Pseudomonadota</taxon>
        <taxon>Alphaproteobacteria</taxon>
        <taxon>Sphingomonadales</taxon>
        <taxon>Sphingomonadaceae</taxon>
        <taxon>Sphingomonas</taxon>
    </lineage>
</organism>
<feature type="domain" description="DUF1330" evidence="1">
    <location>
        <begin position="9"/>
        <end position="61"/>
    </location>
</feature>
<dbReference type="InterPro" id="IPR010753">
    <property type="entry name" value="DUF1330"/>
</dbReference>